<dbReference type="OrthoDB" id="3436999at2"/>
<dbReference type="EMBL" id="CP063196">
    <property type="protein sequence ID" value="UOE19479.1"/>
    <property type="molecule type" value="Genomic_DNA"/>
</dbReference>
<organism evidence="1 2">
    <name type="scientific">Thermobifida halotolerans</name>
    <dbReference type="NCBI Taxonomy" id="483545"/>
    <lineage>
        <taxon>Bacteria</taxon>
        <taxon>Bacillati</taxon>
        <taxon>Actinomycetota</taxon>
        <taxon>Actinomycetes</taxon>
        <taxon>Streptosporangiales</taxon>
        <taxon>Nocardiopsidaceae</taxon>
        <taxon>Thermobifida</taxon>
    </lineage>
</organism>
<name>A0A399G303_9ACTN</name>
<dbReference type="Proteomes" id="UP000265719">
    <property type="component" value="Chromosome"/>
</dbReference>
<sequence length="127" mass="12586">MVTTVSRVLAAVLAVLLAVGQSPSAPKPRTGSGSVPATAVAVAKPWPHAVVKPANDSTAVSLALAKWHGKQAASPRDLPDGYAPSPVSVPVPGSAWRVSPSASAPVPVSGALVGLPPVRAPPLTTLV</sequence>
<protein>
    <submittedName>
        <fullName evidence="1">Uncharacterized protein</fullName>
    </submittedName>
</protein>
<evidence type="ECO:0000313" key="1">
    <source>
        <dbReference type="EMBL" id="UOE19479.1"/>
    </source>
</evidence>
<evidence type="ECO:0000313" key="2">
    <source>
        <dbReference type="Proteomes" id="UP000265719"/>
    </source>
</evidence>
<dbReference type="KEGG" id="thao:NI17_022635"/>
<reference evidence="1" key="1">
    <citation type="submission" date="2020-10" db="EMBL/GenBank/DDBJ databases">
        <title>De novo genome project of the cellulose decomposer Thermobifida halotolerans type strain.</title>
        <authorList>
            <person name="Nagy I."/>
            <person name="Horvath B."/>
            <person name="Kukolya J."/>
            <person name="Nagy I."/>
            <person name="Orsini M."/>
        </authorList>
    </citation>
    <scope>NUCLEOTIDE SEQUENCE</scope>
    <source>
        <strain evidence="1">DSM 44931</strain>
    </source>
</reference>
<proteinExistence type="predicted"/>
<gene>
    <name evidence="1" type="ORF">NI17_022635</name>
</gene>
<dbReference type="AlphaFoldDB" id="A0A399G303"/>
<keyword evidence="2" id="KW-1185">Reference proteome</keyword>
<accession>A0A399G303</accession>